<dbReference type="InterPro" id="IPR000182">
    <property type="entry name" value="GNAT_dom"/>
</dbReference>
<comment type="caution">
    <text evidence="2">The sequence shown here is derived from an EMBL/GenBank/DDBJ whole genome shotgun (WGS) entry which is preliminary data.</text>
</comment>
<evidence type="ECO:0000259" key="1">
    <source>
        <dbReference type="PROSITE" id="PS51186"/>
    </source>
</evidence>
<name>A0A7W9YN87_9ACTN</name>
<organism evidence="2 3">
    <name type="scientific">Nocardiopsis mwathae</name>
    <dbReference type="NCBI Taxonomy" id="1472723"/>
    <lineage>
        <taxon>Bacteria</taxon>
        <taxon>Bacillati</taxon>
        <taxon>Actinomycetota</taxon>
        <taxon>Actinomycetes</taxon>
        <taxon>Streptosporangiales</taxon>
        <taxon>Nocardiopsidaceae</taxon>
        <taxon>Nocardiopsis</taxon>
    </lineage>
</organism>
<sequence length="180" mass="19455">MDRRTAEPAAAASGADVALLRLDEDTPAVRRARAAVLKMRLAPGQRRFARDAVEALPRADADPHRTPFAVLHTGRPVGFGILDRRGILAELTDAPGRALLLRAFYLAPEWQGRGIGRAACAALDPLARAVAPDAREILLTVNEDNPPAIRSYLAGGFERTGRRYLGGDAGPQQVMRRPIH</sequence>
<keyword evidence="2" id="KW-0808">Transferase</keyword>
<accession>A0A7W9YN87</accession>
<dbReference type="EMBL" id="JACHDS010000002">
    <property type="protein sequence ID" value="MBB6175177.1"/>
    <property type="molecule type" value="Genomic_DNA"/>
</dbReference>
<dbReference type="CDD" id="cd04301">
    <property type="entry name" value="NAT_SF"/>
    <property type="match status" value="1"/>
</dbReference>
<dbReference type="PROSITE" id="PS51186">
    <property type="entry name" value="GNAT"/>
    <property type="match status" value="1"/>
</dbReference>
<gene>
    <name evidence="2" type="ORF">HNR23_005319</name>
</gene>
<evidence type="ECO:0000313" key="2">
    <source>
        <dbReference type="EMBL" id="MBB6175177.1"/>
    </source>
</evidence>
<reference evidence="2 3" key="1">
    <citation type="submission" date="2020-08" db="EMBL/GenBank/DDBJ databases">
        <title>Sequencing the genomes of 1000 actinobacteria strains.</title>
        <authorList>
            <person name="Klenk H.-P."/>
        </authorList>
    </citation>
    <scope>NUCLEOTIDE SEQUENCE [LARGE SCALE GENOMIC DNA]</scope>
    <source>
        <strain evidence="2 3">DSM 46659</strain>
    </source>
</reference>
<dbReference type="RefSeq" id="WP_343070792.1">
    <property type="nucleotide sequence ID" value="NZ_JACHDS010000002.1"/>
</dbReference>
<dbReference type="GO" id="GO:0016747">
    <property type="term" value="F:acyltransferase activity, transferring groups other than amino-acyl groups"/>
    <property type="evidence" value="ECO:0007669"/>
    <property type="project" value="InterPro"/>
</dbReference>
<evidence type="ECO:0000313" key="3">
    <source>
        <dbReference type="Proteomes" id="UP000546642"/>
    </source>
</evidence>
<proteinExistence type="predicted"/>
<dbReference type="InterPro" id="IPR016181">
    <property type="entry name" value="Acyl_CoA_acyltransferase"/>
</dbReference>
<keyword evidence="3" id="KW-1185">Reference proteome</keyword>
<dbReference type="Proteomes" id="UP000546642">
    <property type="component" value="Unassembled WGS sequence"/>
</dbReference>
<feature type="domain" description="N-acetyltransferase" evidence="1">
    <location>
        <begin position="27"/>
        <end position="180"/>
    </location>
</feature>
<protein>
    <submittedName>
        <fullName evidence="2">GNAT superfamily N-acetyltransferase</fullName>
    </submittedName>
</protein>
<dbReference type="Gene3D" id="3.40.630.30">
    <property type="match status" value="1"/>
</dbReference>
<dbReference type="AlphaFoldDB" id="A0A7W9YN87"/>
<dbReference type="SUPFAM" id="SSF55729">
    <property type="entry name" value="Acyl-CoA N-acyltransferases (Nat)"/>
    <property type="match status" value="1"/>
</dbReference>
<dbReference type="Pfam" id="PF00583">
    <property type="entry name" value="Acetyltransf_1"/>
    <property type="match status" value="1"/>
</dbReference>